<sequence>MLSRLKNFQVFLKDKNKKPPFVIAKELIHFGYVKKDLPVDYFRKYLYRKEVLDHTSYLTKKQYYSIIESPKILIPEIAMILDNKLCFSWHAAQNQLPTPKLISYNVRHTYFYNSETYTITNHKALAAFFITVFTDTTQDALFLKPIKGIGGKGCLVLEKAKLKEQILKHGDTLLTTSYIHQEKINQHPDINVVHSNSVNTIRVNTYLDTEGKAHVLSALMRFGIGTSITDNTSAGGFFVAVNMEAGSLVGSGFQDLDKGGGVHGCHPDSKIILNGFKIPFLHETLELAKLASLKTPTRIIGWDIAIGNFGPIIVEGNTNPCLSMADIAYGGYCKHPLIKDILKEINP</sequence>
<dbReference type="RefSeq" id="WP_379861842.1">
    <property type="nucleotide sequence ID" value="NZ_JBHMFC010000081.1"/>
</dbReference>
<proteinExistence type="predicted"/>
<evidence type="ECO:0000259" key="1">
    <source>
        <dbReference type="Pfam" id="PF14397"/>
    </source>
</evidence>
<comment type="caution">
    <text evidence="2">The sequence shown here is derived from an EMBL/GenBank/DDBJ whole genome shotgun (WGS) entry which is preliminary data.</text>
</comment>
<keyword evidence="3" id="KW-1185">Reference proteome</keyword>
<protein>
    <submittedName>
        <fullName evidence="2">Sugar-transfer associated ATP-grasp domain-containing protein</fullName>
    </submittedName>
</protein>
<dbReference type="EMBL" id="JBHMFC010000081">
    <property type="protein sequence ID" value="MFB9057602.1"/>
    <property type="molecule type" value="Genomic_DNA"/>
</dbReference>
<evidence type="ECO:0000313" key="3">
    <source>
        <dbReference type="Proteomes" id="UP001589585"/>
    </source>
</evidence>
<accession>A0ABV5FDR4</accession>
<dbReference type="InterPro" id="IPR039523">
    <property type="entry name" value="RimK-rel_E_lig_ATP-grasp"/>
</dbReference>
<gene>
    <name evidence="2" type="ORF">ACFFU9_12710</name>
</gene>
<feature type="domain" description="Alpha-L-glutamate ligase-related protein ATP-grasp" evidence="1">
    <location>
        <begin position="75"/>
        <end position="331"/>
    </location>
</feature>
<organism evidence="2 3">
    <name type="scientific">Mariniflexile ostreae</name>
    <dbReference type="NCBI Taxonomy" id="1520892"/>
    <lineage>
        <taxon>Bacteria</taxon>
        <taxon>Pseudomonadati</taxon>
        <taxon>Bacteroidota</taxon>
        <taxon>Flavobacteriia</taxon>
        <taxon>Flavobacteriales</taxon>
        <taxon>Flavobacteriaceae</taxon>
        <taxon>Mariniflexile</taxon>
    </lineage>
</organism>
<evidence type="ECO:0000313" key="2">
    <source>
        <dbReference type="EMBL" id="MFB9057602.1"/>
    </source>
</evidence>
<dbReference type="Proteomes" id="UP001589585">
    <property type="component" value="Unassembled WGS sequence"/>
</dbReference>
<name>A0ABV5FDR4_9FLAO</name>
<reference evidence="2 3" key="1">
    <citation type="submission" date="2024-09" db="EMBL/GenBank/DDBJ databases">
        <authorList>
            <person name="Sun Q."/>
            <person name="Mori K."/>
        </authorList>
    </citation>
    <scope>NUCLEOTIDE SEQUENCE [LARGE SCALE GENOMIC DNA]</scope>
    <source>
        <strain evidence="2 3">CECT 8622</strain>
    </source>
</reference>
<dbReference type="Pfam" id="PF14397">
    <property type="entry name" value="ATPgrasp_ST"/>
    <property type="match status" value="1"/>
</dbReference>